<keyword evidence="13" id="KW-0560">Oxidoreductase</keyword>
<keyword evidence="9" id="KW-0274">FAD</keyword>
<dbReference type="Gene3D" id="3.30.43.10">
    <property type="entry name" value="Uridine Diphospho-n-acetylenolpyruvylglucosamine Reductase, domain 2"/>
    <property type="match status" value="1"/>
</dbReference>
<dbReference type="GO" id="GO:0071555">
    <property type="term" value="P:cell wall organization"/>
    <property type="evidence" value="ECO:0007669"/>
    <property type="project" value="UniProtKB-KW"/>
</dbReference>
<dbReference type="InterPro" id="IPR016167">
    <property type="entry name" value="FAD-bd_PCMH_sub1"/>
</dbReference>
<dbReference type="AlphaFoldDB" id="A0A6J6CUD3"/>
<evidence type="ECO:0000256" key="11">
    <source>
        <dbReference type="ARBA" id="ARBA00022960"/>
    </source>
</evidence>
<feature type="domain" description="FAD-binding PCMH-type" evidence="17">
    <location>
        <begin position="34"/>
        <end position="202"/>
    </location>
</feature>
<dbReference type="InterPro" id="IPR036318">
    <property type="entry name" value="FAD-bd_PCMH-like_sf"/>
</dbReference>
<dbReference type="Gene3D" id="3.90.78.10">
    <property type="entry name" value="UDP-N-acetylenolpyruvoylglucosamine reductase, C-terminal domain"/>
    <property type="match status" value="1"/>
</dbReference>
<dbReference type="SUPFAM" id="SSF56194">
    <property type="entry name" value="Uridine diphospho-N-Acetylenolpyruvylglucosamine reductase, MurB, C-terminal domain"/>
    <property type="match status" value="1"/>
</dbReference>
<dbReference type="GO" id="GO:0051301">
    <property type="term" value="P:cell division"/>
    <property type="evidence" value="ECO:0007669"/>
    <property type="project" value="UniProtKB-KW"/>
</dbReference>
<organism evidence="18">
    <name type="scientific">freshwater metagenome</name>
    <dbReference type="NCBI Taxonomy" id="449393"/>
    <lineage>
        <taxon>unclassified sequences</taxon>
        <taxon>metagenomes</taxon>
        <taxon>ecological metagenomes</taxon>
    </lineage>
</organism>
<dbReference type="SUPFAM" id="SSF56176">
    <property type="entry name" value="FAD-binding/transporter-associated domain-like"/>
    <property type="match status" value="1"/>
</dbReference>
<dbReference type="InterPro" id="IPR003170">
    <property type="entry name" value="MurB"/>
</dbReference>
<gene>
    <name evidence="18" type="ORF">UFOPK1619_00002</name>
</gene>
<evidence type="ECO:0000256" key="8">
    <source>
        <dbReference type="ARBA" id="ARBA00022630"/>
    </source>
</evidence>
<evidence type="ECO:0000256" key="12">
    <source>
        <dbReference type="ARBA" id="ARBA00022984"/>
    </source>
</evidence>
<accession>A0A6J6CUD3</accession>
<evidence type="ECO:0000256" key="10">
    <source>
        <dbReference type="ARBA" id="ARBA00022857"/>
    </source>
</evidence>
<reference evidence="18" key="1">
    <citation type="submission" date="2020-05" db="EMBL/GenBank/DDBJ databases">
        <authorList>
            <person name="Chiriac C."/>
            <person name="Salcher M."/>
            <person name="Ghai R."/>
            <person name="Kavagutti S V."/>
        </authorList>
    </citation>
    <scope>NUCLEOTIDE SEQUENCE</scope>
</reference>
<comment type="catalytic activity">
    <reaction evidence="16">
        <text>UDP-N-acetyl-alpha-D-muramate + NADP(+) = UDP-N-acetyl-3-O-(1-carboxyvinyl)-alpha-D-glucosamine + NADPH + H(+)</text>
        <dbReference type="Rhea" id="RHEA:12248"/>
        <dbReference type="ChEBI" id="CHEBI:15378"/>
        <dbReference type="ChEBI" id="CHEBI:57783"/>
        <dbReference type="ChEBI" id="CHEBI:58349"/>
        <dbReference type="ChEBI" id="CHEBI:68483"/>
        <dbReference type="ChEBI" id="CHEBI:70757"/>
        <dbReference type="EC" id="1.3.1.98"/>
    </reaction>
</comment>
<comment type="pathway">
    <text evidence="4">Cell wall biogenesis; peptidoglycan biosynthesis.</text>
</comment>
<dbReference type="PROSITE" id="PS51387">
    <property type="entry name" value="FAD_PCMH"/>
    <property type="match status" value="1"/>
</dbReference>
<proteinExistence type="inferred from homology"/>
<dbReference type="PANTHER" id="PTHR21071">
    <property type="entry name" value="UDP-N-ACETYLENOLPYRUVOYLGLUCOSAMINE REDUCTASE"/>
    <property type="match status" value="1"/>
</dbReference>
<keyword evidence="14" id="KW-0131">Cell cycle</keyword>
<comment type="cofactor">
    <cofactor evidence="1">
        <name>FAD</name>
        <dbReference type="ChEBI" id="CHEBI:57692"/>
    </cofactor>
</comment>
<evidence type="ECO:0000256" key="7">
    <source>
        <dbReference type="ARBA" id="ARBA00022618"/>
    </source>
</evidence>
<dbReference type="PANTHER" id="PTHR21071:SF4">
    <property type="entry name" value="UDP-N-ACETYLENOLPYRUVOYLGLUCOSAMINE REDUCTASE"/>
    <property type="match status" value="1"/>
</dbReference>
<evidence type="ECO:0000256" key="3">
    <source>
        <dbReference type="ARBA" id="ARBA00004496"/>
    </source>
</evidence>
<dbReference type="GO" id="GO:0009252">
    <property type="term" value="P:peptidoglycan biosynthetic process"/>
    <property type="evidence" value="ECO:0007669"/>
    <property type="project" value="UniProtKB-UniPathway"/>
</dbReference>
<dbReference type="GO" id="GO:0071949">
    <property type="term" value="F:FAD binding"/>
    <property type="evidence" value="ECO:0007669"/>
    <property type="project" value="InterPro"/>
</dbReference>
<dbReference type="InterPro" id="IPR016169">
    <property type="entry name" value="FAD-bd_PCMH_sub2"/>
</dbReference>
<evidence type="ECO:0000259" key="17">
    <source>
        <dbReference type="PROSITE" id="PS51387"/>
    </source>
</evidence>
<evidence type="ECO:0000256" key="9">
    <source>
        <dbReference type="ARBA" id="ARBA00022827"/>
    </source>
</evidence>
<dbReference type="Gene3D" id="3.30.465.10">
    <property type="match status" value="1"/>
</dbReference>
<dbReference type="EMBL" id="CAEZTI010000001">
    <property type="protein sequence ID" value="CAB4554754.1"/>
    <property type="molecule type" value="Genomic_DNA"/>
</dbReference>
<dbReference type="GO" id="GO:0008360">
    <property type="term" value="P:regulation of cell shape"/>
    <property type="evidence" value="ECO:0007669"/>
    <property type="project" value="UniProtKB-KW"/>
</dbReference>
<comment type="subcellular location">
    <subcellularLocation>
        <location evidence="3">Cytoplasm</location>
    </subcellularLocation>
</comment>
<dbReference type="Pfam" id="PF02873">
    <property type="entry name" value="MurB_C"/>
    <property type="match status" value="1"/>
</dbReference>
<name>A0A6J6CUD3_9ZZZZ</name>
<keyword evidence="10" id="KW-0521">NADP</keyword>
<dbReference type="UniPathway" id="UPA00219"/>
<dbReference type="NCBIfam" id="TIGR00179">
    <property type="entry name" value="murB"/>
    <property type="match status" value="1"/>
</dbReference>
<keyword evidence="12" id="KW-0573">Peptidoglycan synthesis</keyword>
<dbReference type="Pfam" id="PF01565">
    <property type="entry name" value="FAD_binding_4"/>
    <property type="match status" value="1"/>
</dbReference>
<dbReference type="GO" id="GO:0005829">
    <property type="term" value="C:cytosol"/>
    <property type="evidence" value="ECO:0007669"/>
    <property type="project" value="TreeGrafter"/>
</dbReference>
<evidence type="ECO:0000256" key="2">
    <source>
        <dbReference type="ARBA" id="ARBA00003921"/>
    </source>
</evidence>
<evidence type="ECO:0000313" key="18">
    <source>
        <dbReference type="EMBL" id="CAB4554754.1"/>
    </source>
</evidence>
<dbReference type="InterPro" id="IPR011601">
    <property type="entry name" value="MurB_C"/>
</dbReference>
<evidence type="ECO:0000256" key="5">
    <source>
        <dbReference type="ARBA" id="ARBA00012518"/>
    </source>
</evidence>
<dbReference type="InterPro" id="IPR016166">
    <property type="entry name" value="FAD-bd_PCMH"/>
</dbReference>
<dbReference type="InterPro" id="IPR006094">
    <property type="entry name" value="Oxid_FAD_bind_N"/>
</dbReference>
<evidence type="ECO:0000256" key="1">
    <source>
        <dbReference type="ARBA" id="ARBA00001974"/>
    </source>
</evidence>
<evidence type="ECO:0000256" key="13">
    <source>
        <dbReference type="ARBA" id="ARBA00023002"/>
    </source>
</evidence>
<keyword evidence="7" id="KW-0132">Cell division</keyword>
<evidence type="ECO:0000256" key="6">
    <source>
        <dbReference type="ARBA" id="ARBA00022490"/>
    </source>
</evidence>
<comment type="function">
    <text evidence="2">Cell wall formation.</text>
</comment>
<evidence type="ECO:0000256" key="15">
    <source>
        <dbReference type="ARBA" id="ARBA00023316"/>
    </source>
</evidence>
<evidence type="ECO:0000256" key="16">
    <source>
        <dbReference type="ARBA" id="ARBA00048914"/>
    </source>
</evidence>
<dbReference type="GO" id="GO:0008762">
    <property type="term" value="F:UDP-N-acetylmuramate dehydrogenase activity"/>
    <property type="evidence" value="ECO:0007669"/>
    <property type="project" value="UniProtKB-EC"/>
</dbReference>
<protein>
    <recommendedName>
        <fullName evidence="5">UDP-N-acetylmuramate dehydrogenase</fullName>
        <ecNumber evidence="5">1.3.1.98</ecNumber>
    </recommendedName>
</protein>
<dbReference type="InterPro" id="IPR036635">
    <property type="entry name" value="MurB_C_sf"/>
</dbReference>
<keyword evidence="11" id="KW-0133">Cell shape</keyword>
<dbReference type="EC" id="1.3.1.98" evidence="5"/>
<sequence>MSDATWMPFVQQCADAGLQVDTNVAMAQRTTYGVGGSAAVVVVVHSESDAVALSKVVEQCQVENIVVVGRGSNVLVSDEGFNGVVVLLGAVSPDSAVGVDGDVVQAGGSALMPVLARRSVGAGRGGLEWCVGIPGTVGGAVRMNAGGHGAEMVDNLIDARVVSLKSGNVCVVSNADLGLHFRGSALSQHHVVLSARFQTTNITPEEGTATINSVVAWRREHQPGGRNAGSVFVNPAQGDGSAGALIDAAELRGYSRGGASVSEKHANFIQANEHATAADVVAVMGDVQQKVFEVHGIMLRSEVALVGFDARIAEQFSDPRHSALEQNDARAHLSKLLGDIDE</sequence>
<dbReference type="HAMAP" id="MF_00037">
    <property type="entry name" value="MurB"/>
    <property type="match status" value="1"/>
</dbReference>
<evidence type="ECO:0000256" key="4">
    <source>
        <dbReference type="ARBA" id="ARBA00004752"/>
    </source>
</evidence>
<evidence type="ECO:0000256" key="14">
    <source>
        <dbReference type="ARBA" id="ARBA00023306"/>
    </source>
</evidence>
<keyword evidence="15" id="KW-0961">Cell wall biogenesis/degradation</keyword>
<keyword evidence="8" id="KW-0285">Flavoprotein</keyword>
<keyword evidence="6" id="KW-0963">Cytoplasm</keyword>